<dbReference type="Pfam" id="PF00106">
    <property type="entry name" value="adh_short"/>
    <property type="match status" value="1"/>
</dbReference>
<sequence>MNRGEDRVALVTGASVGIGEAIAKSLAETGVAVGLIARRKQELERVQYDIQRSGGRAFAAYADLTDDNALQRALAEVEGALGAPDILVNNAGVVRRGPIHEMSIKHWDLNLRLNLRTPYLLSRSVLPKMRERRRGWIVNVSSEAALEPVAETGAYSVSKCGLNRLTELIAEENRAFGVHAIAVCPGWVSTELSFSPNAIGLSPASILRPEDIAAMVAWVVALPPHVQVGPIIAIRPTAPEASLRSSLADFARITRNRDA</sequence>
<name>A0ABZ2L080_9BACT</name>
<dbReference type="Proteomes" id="UP001374803">
    <property type="component" value="Chromosome"/>
</dbReference>
<dbReference type="CDD" id="cd05233">
    <property type="entry name" value="SDR_c"/>
    <property type="match status" value="1"/>
</dbReference>
<evidence type="ECO:0000313" key="4">
    <source>
        <dbReference type="Proteomes" id="UP001374803"/>
    </source>
</evidence>
<reference evidence="3" key="1">
    <citation type="submission" date="2021-12" db="EMBL/GenBank/DDBJ databases">
        <title>Discovery of the Pendulisporaceae a myxobacterial family with distinct sporulation behavior and unique specialized metabolism.</title>
        <authorList>
            <person name="Garcia R."/>
            <person name="Popoff A."/>
            <person name="Bader C.D."/>
            <person name="Loehr J."/>
            <person name="Walesch S."/>
            <person name="Walt C."/>
            <person name="Boldt J."/>
            <person name="Bunk B."/>
            <person name="Haeckl F.J.F.P.J."/>
            <person name="Gunesch A.P."/>
            <person name="Birkelbach J."/>
            <person name="Nuebel U."/>
            <person name="Pietschmann T."/>
            <person name="Bach T."/>
            <person name="Mueller R."/>
        </authorList>
    </citation>
    <scope>NUCLEOTIDE SEQUENCE</scope>
    <source>
        <strain evidence="3">MSr11367</strain>
    </source>
</reference>
<protein>
    <submittedName>
        <fullName evidence="3">SDR family oxidoreductase</fullName>
    </submittedName>
</protein>
<proteinExistence type="inferred from homology"/>
<dbReference type="SUPFAM" id="SSF51735">
    <property type="entry name" value="NAD(P)-binding Rossmann-fold domains"/>
    <property type="match status" value="1"/>
</dbReference>
<evidence type="ECO:0000313" key="3">
    <source>
        <dbReference type="EMBL" id="WXB01992.1"/>
    </source>
</evidence>
<dbReference type="PANTHER" id="PTHR42879">
    <property type="entry name" value="3-OXOACYL-(ACYL-CARRIER-PROTEIN) REDUCTASE"/>
    <property type="match status" value="1"/>
</dbReference>
<comment type="similarity">
    <text evidence="1 2">Belongs to the short-chain dehydrogenases/reductases (SDR) family.</text>
</comment>
<dbReference type="PRINTS" id="PR00081">
    <property type="entry name" value="GDHRDH"/>
</dbReference>
<evidence type="ECO:0000256" key="1">
    <source>
        <dbReference type="ARBA" id="ARBA00006484"/>
    </source>
</evidence>
<dbReference type="InterPro" id="IPR002347">
    <property type="entry name" value="SDR_fam"/>
</dbReference>
<dbReference type="RefSeq" id="WP_394831614.1">
    <property type="nucleotide sequence ID" value="NZ_CP089929.1"/>
</dbReference>
<organism evidence="3 4">
    <name type="scientific">Pendulispora rubella</name>
    <dbReference type="NCBI Taxonomy" id="2741070"/>
    <lineage>
        <taxon>Bacteria</taxon>
        <taxon>Pseudomonadati</taxon>
        <taxon>Myxococcota</taxon>
        <taxon>Myxococcia</taxon>
        <taxon>Myxococcales</taxon>
        <taxon>Sorangiineae</taxon>
        <taxon>Pendulisporaceae</taxon>
        <taxon>Pendulispora</taxon>
    </lineage>
</organism>
<dbReference type="Gene3D" id="3.40.50.720">
    <property type="entry name" value="NAD(P)-binding Rossmann-like Domain"/>
    <property type="match status" value="1"/>
</dbReference>
<dbReference type="InterPro" id="IPR036291">
    <property type="entry name" value="NAD(P)-bd_dom_sf"/>
</dbReference>
<keyword evidence="4" id="KW-1185">Reference proteome</keyword>
<evidence type="ECO:0000256" key="2">
    <source>
        <dbReference type="RuleBase" id="RU000363"/>
    </source>
</evidence>
<dbReference type="InterPro" id="IPR050259">
    <property type="entry name" value="SDR"/>
</dbReference>
<dbReference type="EMBL" id="CP089983">
    <property type="protein sequence ID" value="WXB01992.1"/>
    <property type="molecule type" value="Genomic_DNA"/>
</dbReference>
<accession>A0ABZ2L080</accession>
<gene>
    <name evidence="3" type="ORF">LVJ94_34385</name>
</gene>
<dbReference type="PRINTS" id="PR00080">
    <property type="entry name" value="SDRFAMILY"/>
</dbReference>